<proteinExistence type="predicted"/>
<dbReference type="RefSeq" id="WP_348712744.1">
    <property type="nucleotide sequence ID" value="NZ_CAXIXY010000005.1"/>
</dbReference>
<feature type="transmembrane region" description="Helical" evidence="1">
    <location>
        <begin position="12"/>
        <end position="43"/>
    </location>
</feature>
<accession>A0ABM9P385</accession>
<feature type="domain" description="Glycine zipper-like" evidence="2">
    <location>
        <begin position="2"/>
        <end position="44"/>
    </location>
</feature>
<reference evidence="3 4" key="1">
    <citation type="submission" date="2024-05" db="EMBL/GenBank/DDBJ databases">
        <authorList>
            <person name="Duchaud E."/>
        </authorList>
    </citation>
    <scope>NUCLEOTIDE SEQUENCE [LARGE SCALE GENOMIC DNA]</scope>
    <source>
        <strain evidence="3">Ena-SAMPLE-TAB-13-05-2024-13:56:06:370-140302</strain>
    </source>
</reference>
<comment type="caution">
    <text evidence="3">The sequence shown here is derived from an EMBL/GenBank/DDBJ whole genome shotgun (WGS) entry which is preliminary data.</text>
</comment>
<keyword evidence="4" id="KW-1185">Reference proteome</keyword>
<evidence type="ECO:0000256" key="1">
    <source>
        <dbReference type="SAM" id="Phobius"/>
    </source>
</evidence>
<keyword evidence="1" id="KW-0472">Membrane</keyword>
<sequence length="51" mass="5454">MKKLTNKKGTKLGLGIVFGCVIGILTSNIQLWFVLGIAIGAALEYSTQKKS</sequence>
<dbReference type="Proteomes" id="UP001497416">
    <property type="component" value="Unassembled WGS sequence"/>
</dbReference>
<name>A0ABM9P385_9FLAO</name>
<evidence type="ECO:0000313" key="4">
    <source>
        <dbReference type="Proteomes" id="UP001497416"/>
    </source>
</evidence>
<organism evidence="3 4">
    <name type="scientific">Tenacibaculum platacis</name>
    <dbReference type="NCBI Taxonomy" id="3137852"/>
    <lineage>
        <taxon>Bacteria</taxon>
        <taxon>Pseudomonadati</taxon>
        <taxon>Bacteroidota</taxon>
        <taxon>Flavobacteriia</taxon>
        <taxon>Flavobacteriales</taxon>
        <taxon>Flavobacteriaceae</taxon>
        <taxon>Tenacibaculum</taxon>
    </lineage>
</organism>
<protein>
    <recommendedName>
        <fullName evidence="2">Glycine zipper-like domain-containing protein</fullName>
    </recommendedName>
</protein>
<evidence type="ECO:0000313" key="3">
    <source>
        <dbReference type="EMBL" id="CAL2089538.1"/>
    </source>
</evidence>
<dbReference type="EMBL" id="CAXIXY010000005">
    <property type="protein sequence ID" value="CAL2089538.1"/>
    <property type="molecule type" value="Genomic_DNA"/>
</dbReference>
<evidence type="ECO:0000259" key="2">
    <source>
        <dbReference type="Pfam" id="PF26273"/>
    </source>
</evidence>
<dbReference type="Pfam" id="PF26273">
    <property type="entry name" value="Gly_zipper"/>
    <property type="match status" value="1"/>
</dbReference>
<keyword evidence="1" id="KW-0812">Transmembrane</keyword>
<keyword evidence="1" id="KW-1133">Transmembrane helix</keyword>
<gene>
    <name evidence="3" type="ORF">T190607A01A_30342</name>
</gene>
<dbReference type="InterPro" id="IPR058598">
    <property type="entry name" value="Gly_zipper-like_dom"/>
</dbReference>